<reference evidence="1 2" key="1">
    <citation type="submission" date="2017-06" db="EMBL/GenBank/DDBJ databases">
        <title>Comparative genomic analysis of Ambrosia Fusariam Clade fungi.</title>
        <authorList>
            <person name="Stajich J.E."/>
            <person name="Carrillo J."/>
            <person name="Kijimoto T."/>
            <person name="Eskalen A."/>
            <person name="O'Donnell K."/>
            <person name="Kasson M."/>
        </authorList>
    </citation>
    <scope>NUCLEOTIDE SEQUENCE [LARGE SCALE GENOMIC DNA]</scope>
    <source>
        <strain evidence="1 2">NRRL62606</strain>
    </source>
</reference>
<accession>A0A428RX87</accession>
<keyword evidence="2" id="KW-1185">Reference proteome</keyword>
<name>A0A428RX87_9HYPO</name>
<dbReference type="AlphaFoldDB" id="A0A428RX87"/>
<evidence type="ECO:0000313" key="2">
    <source>
        <dbReference type="Proteomes" id="UP000287972"/>
    </source>
</evidence>
<dbReference type="EMBL" id="NKCL01000108">
    <property type="protein sequence ID" value="RSL82086.1"/>
    <property type="molecule type" value="Genomic_DNA"/>
</dbReference>
<protein>
    <submittedName>
        <fullName evidence="1">Uncharacterized protein</fullName>
    </submittedName>
</protein>
<gene>
    <name evidence="1" type="ORF">CEP51_005402</name>
</gene>
<evidence type="ECO:0000313" key="1">
    <source>
        <dbReference type="EMBL" id="RSL82086.1"/>
    </source>
</evidence>
<sequence length="74" mass="8766">MPESLGVCSTVLRALYSPSRLPPIDFATRNPFRHRDTLVLVYRRRLAYFFQRAHPFRRTTLSSSRFCTRFVSDQ</sequence>
<proteinExistence type="predicted"/>
<organism evidence="1 2">
    <name type="scientific">Fusarium floridanum</name>
    <dbReference type="NCBI Taxonomy" id="1325733"/>
    <lineage>
        <taxon>Eukaryota</taxon>
        <taxon>Fungi</taxon>
        <taxon>Dikarya</taxon>
        <taxon>Ascomycota</taxon>
        <taxon>Pezizomycotina</taxon>
        <taxon>Sordariomycetes</taxon>
        <taxon>Hypocreomycetidae</taxon>
        <taxon>Hypocreales</taxon>
        <taxon>Nectriaceae</taxon>
        <taxon>Fusarium</taxon>
        <taxon>Fusarium solani species complex</taxon>
    </lineage>
</organism>
<comment type="caution">
    <text evidence="1">The sequence shown here is derived from an EMBL/GenBank/DDBJ whole genome shotgun (WGS) entry which is preliminary data.</text>
</comment>
<dbReference type="Proteomes" id="UP000287972">
    <property type="component" value="Unassembled WGS sequence"/>
</dbReference>